<evidence type="ECO:0000313" key="1">
    <source>
        <dbReference type="EMBL" id="MBG6139763.1"/>
    </source>
</evidence>
<dbReference type="Proteomes" id="UP000622552">
    <property type="component" value="Unassembled WGS sequence"/>
</dbReference>
<evidence type="ECO:0008006" key="3">
    <source>
        <dbReference type="Google" id="ProtNLM"/>
    </source>
</evidence>
<dbReference type="EMBL" id="JADOUF010000001">
    <property type="protein sequence ID" value="MBG6139763.1"/>
    <property type="molecule type" value="Genomic_DNA"/>
</dbReference>
<reference evidence="1" key="1">
    <citation type="submission" date="2020-11" db="EMBL/GenBank/DDBJ databases">
        <title>Sequencing the genomes of 1000 actinobacteria strains.</title>
        <authorList>
            <person name="Klenk H.-P."/>
        </authorList>
    </citation>
    <scope>NUCLEOTIDE SEQUENCE</scope>
    <source>
        <strain evidence="1">DSM 45356</strain>
    </source>
</reference>
<gene>
    <name evidence="1" type="ORF">IW245_005957</name>
</gene>
<name>A0A8J7GMS6_9ACTN</name>
<comment type="caution">
    <text evidence="1">The sequence shown here is derived from an EMBL/GenBank/DDBJ whole genome shotgun (WGS) entry which is preliminary data.</text>
</comment>
<sequence>MTVVNHWTELPRWSPGRALYSCYITFADDPRLHQVIDAYQTSLGDIPNLDLILPQWRHMTIQGVTFTDELTPEEMTDITAAVRGRLAAVPPAVVRTEPEVLATDSVYIPLGPVEPLAAIRDAVRAGVFSVIDESRLYALPGQESGEFEPHVSVAYVNADGPAQPFKDRLAALSVPPVELTITHASMLALTKDDHKWSWTNEVRLPLGG</sequence>
<keyword evidence="2" id="KW-1185">Reference proteome</keyword>
<dbReference type="Pfam" id="PF13563">
    <property type="entry name" value="2_5_RNA_ligase2"/>
    <property type="match status" value="1"/>
</dbReference>
<evidence type="ECO:0000313" key="2">
    <source>
        <dbReference type="Proteomes" id="UP000622552"/>
    </source>
</evidence>
<accession>A0A8J7GMS6</accession>
<proteinExistence type="predicted"/>
<dbReference type="AlphaFoldDB" id="A0A8J7GMS6"/>
<dbReference type="SUPFAM" id="SSF55144">
    <property type="entry name" value="LigT-like"/>
    <property type="match status" value="1"/>
</dbReference>
<dbReference type="RefSeq" id="WP_197006382.1">
    <property type="nucleotide sequence ID" value="NZ_BONS01000006.1"/>
</dbReference>
<dbReference type="Gene3D" id="3.90.1140.10">
    <property type="entry name" value="Cyclic phosphodiesterase"/>
    <property type="match status" value="1"/>
</dbReference>
<organism evidence="1 2">
    <name type="scientific">Longispora fulva</name>
    <dbReference type="NCBI Taxonomy" id="619741"/>
    <lineage>
        <taxon>Bacteria</taxon>
        <taxon>Bacillati</taxon>
        <taxon>Actinomycetota</taxon>
        <taxon>Actinomycetes</taxon>
        <taxon>Micromonosporales</taxon>
        <taxon>Micromonosporaceae</taxon>
        <taxon>Longispora</taxon>
    </lineage>
</organism>
<dbReference type="InterPro" id="IPR009097">
    <property type="entry name" value="Cyclic_Pdiesterase"/>
</dbReference>
<protein>
    <recommendedName>
        <fullName evidence="3">2'-5' RNA ligase</fullName>
    </recommendedName>
</protein>